<evidence type="ECO:0000256" key="1">
    <source>
        <dbReference type="SAM" id="Coils"/>
    </source>
</evidence>
<accession>K1RS17</accession>
<organism evidence="2">
    <name type="scientific">human gut metagenome</name>
    <dbReference type="NCBI Taxonomy" id="408170"/>
    <lineage>
        <taxon>unclassified sequences</taxon>
        <taxon>metagenomes</taxon>
        <taxon>organismal metagenomes</taxon>
    </lineage>
</organism>
<dbReference type="AlphaFoldDB" id="K1RS17"/>
<keyword evidence="1" id="KW-0175">Coiled coil</keyword>
<reference evidence="2" key="1">
    <citation type="journal article" date="2013" name="Environ. Microbiol.">
        <title>Microbiota from the distal guts of lean and obese adolescents exhibit partial functional redundancy besides clear differences in community structure.</title>
        <authorList>
            <person name="Ferrer M."/>
            <person name="Ruiz A."/>
            <person name="Lanza F."/>
            <person name="Haange S.B."/>
            <person name="Oberbach A."/>
            <person name="Till H."/>
            <person name="Bargiela R."/>
            <person name="Campoy C."/>
            <person name="Segura M.T."/>
            <person name="Richter M."/>
            <person name="von Bergen M."/>
            <person name="Seifert J."/>
            <person name="Suarez A."/>
        </authorList>
    </citation>
    <scope>NUCLEOTIDE SEQUENCE</scope>
</reference>
<dbReference type="EMBL" id="AJWZ01009415">
    <property type="protein sequence ID" value="EKC51392.1"/>
    <property type="molecule type" value="Genomic_DNA"/>
</dbReference>
<comment type="caution">
    <text evidence="2">The sequence shown here is derived from an EMBL/GenBank/DDBJ whole genome shotgun (WGS) entry which is preliminary data.</text>
</comment>
<sequence length="79" mass="8728">MEPVRLEILLDDKTLKGLRSVEGNLGNMSQFAKLVIAQLEQELATLQERFKQAMAAGTNTDAQMADIQALQGVVRQLKT</sequence>
<feature type="coiled-coil region" evidence="1">
    <location>
        <begin position="29"/>
        <end position="56"/>
    </location>
</feature>
<evidence type="ECO:0000313" key="2">
    <source>
        <dbReference type="EMBL" id="EKC51392.1"/>
    </source>
</evidence>
<protein>
    <submittedName>
        <fullName evidence="2">Uncharacterized protein</fullName>
    </submittedName>
</protein>
<gene>
    <name evidence="2" type="ORF">OBE_13633</name>
</gene>
<name>K1RS17_9ZZZZ</name>
<feature type="non-terminal residue" evidence="2">
    <location>
        <position position="79"/>
    </location>
</feature>
<proteinExistence type="predicted"/>